<dbReference type="OrthoDB" id="10257085at2759"/>
<gene>
    <name evidence="2" type="ORF">Ctob_001802</name>
</gene>
<dbReference type="GO" id="GO:0005524">
    <property type="term" value="F:ATP binding"/>
    <property type="evidence" value="ECO:0007669"/>
    <property type="project" value="InterPro"/>
</dbReference>
<dbReference type="SUPFAM" id="SSF52540">
    <property type="entry name" value="P-loop containing nucleoside triphosphate hydrolases"/>
    <property type="match status" value="1"/>
</dbReference>
<accession>A0A0M0JA04</accession>
<dbReference type="Proteomes" id="UP000037460">
    <property type="component" value="Unassembled WGS sequence"/>
</dbReference>
<evidence type="ECO:0000313" key="2">
    <source>
        <dbReference type="EMBL" id="KOO23182.1"/>
    </source>
</evidence>
<feature type="domain" description="Phosphoribulokinase/uridine kinase" evidence="1">
    <location>
        <begin position="29"/>
        <end position="179"/>
    </location>
</feature>
<dbReference type="AlphaFoldDB" id="A0A0M0JA04"/>
<dbReference type="Pfam" id="PF00485">
    <property type="entry name" value="PRK"/>
    <property type="match status" value="1"/>
</dbReference>
<dbReference type="InterPro" id="IPR027417">
    <property type="entry name" value="P-loop_NTPase"/>
</dbReference>
<keyword evidence="3" id="KW-1185">Reference proteome</keyword>
<dbReference type="GO" id="GO:0016301">
    <property type="term" value="F:kinase activity"/>
    <property type="evidence" value="ECO:0007669"/>
    <property type="project" value="UniProtKB-KW"/>
</dbReference>
<name>A0A0M0JA04_9EUKA</name>
<evidence type="ECO:0000259" key="1">
    <source>
        <dbReference type="Pfam" id="PF00485"/>
    </source>
</evidence>
<dbReference type="EMBL" id="JWZX01003214">
    <property type="protein sequence ID" value="KOO23182.1"/>
    <property type="molecule type" value="Genomic_DNA"/>
</dbReference>
<keyword evidence="2" id="KW-0418">Kinase</keyword>
<comment type="caution">
    <text evidence="2">The sequence shown here is derived from an EMBL/GenBank/DDBJ whole genome shotgun (WGS) entry which is preliminary data.</text>
</comment>
<keyword evidence="2" id="KW-0808">Transferase</keyword>
<protein>
    <submittedName>
        <fullName evidence="2">Phosphoribulokinase uridine kinase</fullName>
    </submittedName>
</protein>
<dbReference type="Gene3D" id="3.40.50.300">
    <property type="entry name" value="P-loop containing nucleotide triphosphate hydrolases"/>
    <property type="match status" value="1"/>
</dbReference>
<dbReference type="InterPro" id="IPR006083">
    <property type="entry name" value="PRK/URK"/>
</dbReference>
<organism evidence="2 3">
    <name type="scientific">Chrysochromulina tobinii</name>
    <dbReference type="NCBI Taxonomy" id="1460289"/>
    <lineage>
        <taxon>Eukaryota</taxon>
        <taxon>Haptista</taxon>
        <taxon>Haptophyta</taxon>
        <taxon>Prymnesiophyceae</taxon>
        <taxon>Prymnesiales</taxon>
        <taxon>Chrysochromulinaceae</taxon>
        <taxon>Chrysochromulina</taxon>
    </lineage>
</organism>
<sequence>MHLRCAGIKPETLSTDDYFLAREDPRHPRDKDGNLNFETLLAVDVDKLNADLQKLFTGTPVDTPIFNFVIGAPEPYKTRRKQLAPGGMLIMEGIFCLNPALTAQVDDASKFNVFIAPLSPLTLMDGSTAREDYVRLIRRISRDYLHRGNSALHTLKKYASVREGELENIYPFAGEAEVVYNSSLLYEMNVLKRTVGPMLHAITKAEAGALYGLAAQMLTFLENFEEVADSAVPNTSVLMEFIGKSIFE</sequence>
<reference evidence="3" key="1">
    <citation type="journal article" date="2015" name="PLoS Genet.">
        <title>Genome Sequence and Transcriptome Analyses of Chrysochromulina tobin: Metabolic Tools for Enhanced Algal Fitness in the Prominent Order Prymnesiales (Haptophyceae).</title>
        <authorList>
            <person name="Hovde B.T."/>
            <person name="Deodato C.R."/>
            <person name="Hunsperger H.M."/>
            <person name="Ryken S.A."/>
            <person name="Yost W."/>
            <person name="Jha R.K."/>
            <person name="Patterson J."/>
            <person name="Monnat R.J. Jr."/>
            <person name="Barlow S.B."/>
            <person name="Starkenburg S.R."/>
            <person name="Cattolico R.A."/>
        </authorList>
    </citation>
    <scope>NUCLEOTIDE SEQUENCE</scope>
    <source>
        <strain evidence="3">CCMP291</strain>
    </source>
</reference>
<evidence type="ECO:0000313" key="3">
    <source>
        <dbReference type="Proteomes" id="UP000037460"/>
    </source>
</evidence>
<proteinExistence type="predicted"/>